<dbReference type="PROSITE" id="PS50893">
    <property type="entry name" value="ABC_TRANSPORTER_2"/>
    <property type="match status" value="1"/>
</dbReference>
<dbReference type="PANTHER" id="PTHR45772">
    <property type="entry name" value="CONSERVED COMPONENT OF ABC TRANSPORTER FOR NATURAL AMINO ACIDS-RELATED"/>
    <property type="match status" value="1"/>
</dbReference>
<organism evidence="5 6">
    <name type="scientific">Nocardioides imazamoxiresistens</name>
    <dbReference type="NCBI Taxonomy" id="3231893"/>
    <lineage>
        <taxon>Bacteria</taxon>
        <taxon>Bacillati</taxon>
        <taxon>Actinomycetota</taxon>
        <taxon>Actinomycetes</taxon>
        <taxon>Propionibacteriales</taxon>
        <taxon>Nocardioidaceae</taxon>
        <taxon>Nocardioides</taxon>
    </lineage>
</organism>
<dbReference type="RefSeq" id="WP_315731470.1">
    <property type="nucleotide sequence ID" value="NZ_JAVYII010000001.1"/>
</dbReference>
<dbReference type="GO" id="GO:0005524">
    <property type="term" value="F:ATP binding"/>
    <property type="evidence" value="ECO:0007669"/>
    <property type="project" value="UniProtKB-KW"/>
</dbReference>
<keyword evidence="6" id="KW-1185">Reference proteome</keyword>
<dbReference type="Proteomes" id="UP001268542">
    <property type="component" value="Unassembled WGS sequence"/>
</dbReference>
<dbReference type="InterPro" id="IPR051120">
    <property type="entry name" value="ABC_AA/LPS_Transport"/>
</dbReference>
<dbReference type="EMBL" id="JAVYII010000001">
    <property type="protein sequence ID" value="MDT9592208.1"/>
    <property type="molecule type" value="Genomic_DNA"/>
</dbReference>
<evidence type="ECO:0000313" key="6">
    <source>
        <dbReference type="Proteomes" id="UP001268542"/>
    </source>
</evidence>
<evidence type="ECO:0000259" key="4">
    <source>
        <dbReference type="PROSITE" id="PS50893"/>
    </source>
</evidence>
<dbReference type="PANTHER" id="PTHR45772:SF2">
    <property type="entry name" value="ABC TRANSPORTER ATP-BINDING PROTEIN"/>
    <property type="match status" value="1"/>
</dbReference>
<evidence type="ECO:0000256" key="3">
    <source>
        <dbReference type="ARBA" id="ARBA00022840"/>
    </source>
</evidence>
<accession>A0ABU3PSK7</accession>
<dbReference type="InterPro" id="IPR003439">
    <property type="entry name" value="ABC_transporter-like_ATP-bd"/>
</dbReference>
<keyword evidence="1" id="KW-0813">Transport</keyword>
<dbReference type="SMART" id="SM00382">
    <property type="entry name" value="AAA"/>
    <property type="match status" value="1"/>
</dbReference>
<dbReference type="InterPro" id="IPR027417">
    <property type="entry name" value="P-loop_NTPase"/>
</dbReference>
<name>A0ABU3PSK7_9ACTN</name>
<gene>
    <name evidence="5" type="ORF">RDV89_03970</name>
</gene>
<dbReference type="Pfam" id="PF00005">
    <property type="entry name" value="ABC_tran"/>
    <property type="match status" value="1"/>
</dbReference>
<dbReference type="CDD" id="cd03219">
    <property type="entry name" value="ABC_Mj1267_LivG_branched"/>
    <property type="match status" value="1"/>
</dbReference>
<reference evidence="5 6" key="1">
    <citation type="submission" date="2023-08" db="EMBL/GenBank/DDBJ databases">
        <title>Nocardioides seae sp. nov., a bacterium isolated from a soil.</title>
        <authorList>
            <person name="Wang X."/>
        </authorList>
    </citation>
    <scope>NUCLEOTIDE SEQUENCE [LARGE SCALE GENOMIC DNA]</scope>
    <source>
        <strain evidence="5 6">YZH12</strain>
    </source>
</reference>
<feature type="domain" description="ABC transporter" evidence="4">
    <location>
        <begin position="5"/>
        <end position="241"/>
    </location>
</feature>
<evidence type="ECO:0000313" key="5">
    <source>
        <dbReference type="EMBL" id="MDT9592208.1"/>
    </source>
</evidence>
<protein>
    <submittedName>
        <fullName evidence="5">ABC transporter ATP-binding protein</fullName>
    </submittedName>
</protein>
<evidence type="ECO:0000256" key="1">
    <source>
        <dbReference type="ARBA" id="ARBA00022448"/>
    </source>
</evidence>
<dbReference type="SUPFAM" id="SSF52540">
    <property type="entry name" value="P-loop containing nucleoside triphosphate hydrolases"/>
    <property type="match status" value="1"/>
</dbReference>
<sequence>MTAILALEEVKVHFGGVKAVDGVSLSLRQGALHALVGPNGSGKTTAVNLMSRLVDPTAGRVLFDGTDVTRVPRHRLYRRGLARTFQGIRLLDDLTVRENVLAGLDALDLPDARKASQRRDRADAALARMEILDTAGLEPSALPYGVQRRVEIARALAGDPRVLLLDEPVAGMSAGERRDIAEVLHRLKGDGLTMLLIEHDLQFVLGLADHLSVLNFGTLLASGEPQTTAALPAVREAFLGGEHVAA</sequence>
<keyword evidence="3 5" id="KW-0067">ATP-binding</keyword>
<comment type="caution">
    <text evidence="5">The sequence shown here is derived from an EMBL/GenBank/DDBJ whole genome shotgun (WGS) entry which is preliminary data.</text>
</comment>
<dbReference type="Gene3D" id="3.40.50.300">
    <property type="entry name" value="P-loop containing nucleotide triphosphate hydrolases"/>
    <property type="match status" value="1"/>
</dbReference>
<evidence type="ECO:0000256" key="2">
    <source>
        <dbReference type="ARBA" id="ARBA00022741"/>
    </source>
</evidence>
<keyword evidence="2" id="KW-0547">Nucleotide-binding</keyword>
<proteinExistence type="predicted"/>
<dbReference type="InterPro" id="IPR003593">
    <property type="entry name" value="AAA+_ATPase"/>
</dbReference>